<feature type="domain" description="Major facilitator superfamily (MFS) profile" evidence="8">
    <location>
        <begin position="215"/>
        <end position="405"/>
    </location>
</feature>
<feature type="transmembrane region" description="Helical" evidence="7">
    <location>
        <begin position="134"/>
        <end position="159"/>
    </location>
</feature>
<dbReference type="RefSeq" id="WP_036655338.1">
    <property type="nucleotide sequence ID" value="NZ_CP019651.1"/>
</dbReference>
<evidence type="ECO:0000313" key="11">
    <source>
        <dbReference type="Proteomes" id="UP000239833"/>
    </source>
</evidence>
<dbReference type="InterPro" id="IPR011701">
    <property type="entry name" value="MFS"/>
</dbReference>
<dbReference type="EMBL" id="CP019655">
    <property type="protein sequence ID" value="AVF28292.1"/>
    <property type="molecule type" value="Genomic_DNA"/>
</dbReference>
<feature type="transmembrane region" description="Helical" evidence="7">
    <location>
        <begin position="214"/>
        <end position="234"/>
    </location>
</feature>
<dbReference type="Gene3D" id="1.20.1250.20">
    <property type="entry name" value="MFS general substrate transporter like domains"/>
    <property type="match status" value="1"/>
</dbReference>
<accession>A0A8B6WVX0</accession>
<evidence type="ECO:0000256" key="2">
    <source>
        <dbReference type="ARBA" id="ARBA00022448"/>
    </source>
</evidence>
<feature type="transmembrane region" description="Helical" evidence="7">
    <location>
        <begin position="336"/>
        <end position="358"/>
    </location>
</feature>
<comment type="subcellular location">
    <subcellularLocation>
        <location evidence="1">Cell membrane</location>
        <topology evidence="1">Multi-pass membrane protein</topology>
    </subcellularLocation>
</comment>
<evidence type="ECO:0000313" key="12">
    <source>
        <dbReference type="Proteomes" id="UP000464330"/>
    </source>
</evidence>
<name>A0A2L1UIM7_9BACL</name>
<dbReference type="Proteomes" id="UP000464330">
    <property type="component" value="Chromosome"/>
</dbReference>
<dbReference type="PANTHER" id="PTHR43266">
    <property type="entry name" value="MACROLIDE-EFFLUX PROTEIN"/>
    <property type="match status" value="1"/>
</dbReference>
<keyword evidence="2" id="KW-0813">Transport</keyword>
<feature type="transmembrane region" description="Helical" evidence="7">
    <location>
        <begin position="364"/>
        <end position="386"/>
    </location>
</feature>
<keyword evidence="4 7" id="KW-0812">Transmembrane</keyword>
<feature type="transmembrane region" description="Helical" evidence="7">
    <location>
        <begin position="165"/>
        <end position="186"/>
    </location>
</feature>
<accession>A0A6C0QXM0</accession>
<accession>A0A2L1UIM7</accession>
<dbReference type="InterPro" id="IPR036259">
    <property type="entry name" value="MFS_trans_sf"/>
</dbReference>
<dbReference type="Pfam" id="PF07690">
    <property type="entry name" value="MFS_1"/>
    <property type="match status" value="1"/>
</dbReference>
<feature type="transmembrane region" description="Helical" evidence="7">
    <location>
        <begin position="48"/>
        <end position="68"/>
    </location>
</feature>
<sequence>MNSLLKNKVFLRVMLSDILQNMGIWIRNIALLFFIMEHTNHNPVMVSMLTVIEYAPIFLFSFIGGALADRWNPKKTMVWGDFLSAASVAVILLLVWMGYWQAVFLATFVSAIVSQFSQPCSSKIFKRFVPEEQVGTAIGLVQSLFSLFFIVGPVIGTFIYVQLGIFPSLICLIVIFILSGCVLIGLPETEKEDEEPSNFTEEIKKGFSYVKGNSNLVAICLMFMVIGLSGGLIQPLDVFIVTERLGLDKEHLQWFSALAGVGMLIGGIVVSSLAGRLNVRTTLMAVFLFDASAIVIEALSTTVWITAPLRFLTGFFLAFTQVMLSMFMITNVEEKYIGRVNGLISPIMTGFLLIGTLFSGPFMASFSLVLVFTISAIILLLALFPLSRLKVNLGKKAAQSNQAKA</sequence>
<dbReference type="AlphaFoldDB" id="A0A2L1UIM7"/>
<evidence type="ECO:0000259" key="8">
    <source>
        <dbReference type="PROSITE" id="PS50850"/>
    </source>
</evidence>
<dbReference type="CDD" id="cd06173">
    <property type="entry name" value="MFS_MefA_like"/>
    <property type="match status" value="1"/>
</dbReference>
<evidence type="ECO:0000313" key="9">
    <source>
        <dbReference type="EMBL" id="AVF28292.1"/>
    </source>
</evidence>
<keyword evidence="5 7" id="KW-1133">Transmembrane helix</keyword>
<proteinExistence type="predicted"/>
<dbReference type="EMBL" id="CP019717">
    <property type="protein sequence ID" value="QHZ53524.1"/>
    <property type="molecule type" value="Genomic_DNA"/>
</dbReference>
<dbReference type="PANTHER" id="PTHR43266:SF8">
    <property type="entry name" value="MACROLIDE-EFFLUX PROTEIN"/>
    <property type="match status" value="1"/>
</dbReference>
<evidence type="ECO:0000256" key="1">
    <source>
        <dbReference type="ARBA" id="ARBA00004651"/>
    </source>
</evidence>
<reference evidence="11" key="1">
    <citation type="submission" date="2017-02" db="EMBL/GenBank/DDBJ databases">
        <title>Delineation of Paenibacillus larvae strains originating from foulbrood outbreaks.</title>
        <authorList>
            <person name="Beims H."/>
            <person name="Bunk B."/>
            <person name="Sproeer C."/>
            <person name="Mohr K.I."/>
            <person name="Pradella S."/>
            <person name="Guenther G."/>
            <person name="Rohde M."/>
            <person name="von der Ohe W."/>
            <person name="Steinert M."/>
        </authorList>
    </citation>
    <scope>NUCLEOTIDE SEQUENCE [LARGE SCALE GENOMIC DNA]</scope>
    <source>
        <strain evidence="11">Eric_III</strain>
    </source>
</reference>
<feature type="transmembrane region" description="Helical" evidence="7">
    <location>
        <begin position="254"/>
        <end position="274"/>
    </location>
</feature>
<evidence type="ECO:0000256" key="6">
    <source>
        <dbReference type="ARBA" id="ARBA00023136"/>
    </source>
</evidence>
<evidence type="ECO:0000256" key="5">
    <source>
        <dbReference type="ARBA" id="ARBA00022989"/>
    </source>
</evidence>
<dbReference type="InterPro" id="IPR020846">
    <property type="entry name" value="MFS_dom"/>
</dbReference>
<evidence type="ECO:0000256" key="3">
    <source>
        <dbReference type="ARBA" id="ARBA00022475"/>
    </source>
</evidence>
<evidence type="ECO:0000256" key="4">
    <source>
        <dbReference type="ARBA" id="ARBA00022692"/>
    </source>
</evidence>
<evidence type="ECO:0000313" key="10">
    <source>
        <dbReference type="EMBL" id="QHZ53524.1"/>
    </source>
</evidence>
<gene>
    <name evidence="9" type="ORF">ERICIII_04228</name>
    <name evidence="10" type="ORF">ERICV_04480</name>
</gene>
<protein>
    <submittedName>
        <fullName evidence="9">Major facilitator superfamily MFS_1 protein</fullName>
    </submittedName>
</protein>
<dbReference type="STRING" id="147375.BXP28_14380"/>
<feature type="transmembrane region" description="Helical" evidence="7">
    <location>
        <begin position="286"/>
        <end position="305"/>
    </location>
</feature>
<keyword evidence="6 7" id="KW-0472">Membrane</keyword>
<feature type="transmembrane region" description="Helical" evidence="7">
    <location>
        <begin position="18"/>
        <end position="36"/>
    </location>
</feature>
<dbReference type="Proteomes" id="UP000239833">
    <property type="component" value="Chromosome"/>
</dbReference>
<dbReference type="SUPFAM" id="SSF103473">
    <property type="entry name" value="MFS general substrate transporter"/>
    <property type="match status" value="1"/>
</dbReference>
<feature type="transmembrane region" description="Helical" evidence="7">
    <location>
        <begin position="88"/>
        <end position="113"/>
    </location>
</feature>
<evidence type="ECO:0000256" key="7">
    <source>
        <dbReference type="SAM" id="Phobius"/>
    </source>
</evidence>
<keyword evidence="3" id="KW-1003">Cell membrane</keyword>
<dbReference type="GO" id="GO:0022857">
    <property type="term" value="F:transmembrane transporter activity"/>
    <property type="evidence" value="ECO:0007669"/>
    <property type="project" value="InterPro"/>
</dbReference>
<organism evidence="9 11">
    <name type="scientific">Paenibacillus larvae subsp. larvae</name>
    <dbReference type="NCBI Taxonomy" id="147375"/>
    <lineage>
        <taxon>Bacteria</taxon>
        <taxon>Bacillati</taxon>
        <taxon>Bacillota</taxon>
        <taxon>Bacilli</taxon>
        <taxon>Bacillales</taxon>
        <taxon>Paenibacillaceae</taxon>
        <taxon>Paenibacillus</taxon>
    </lineage>
</organism>
<dbReference type="GeneID" id="64220548"/>
<dbReference type="PROSITE" id="PS50850">
    <property type="entry name" value="MFS"/>
    <property type="match status" value="1"/>
</dbReference>
<feature type="transmembrane region" description="Helical" evidence="7">
    <location>
        <begin position="311"/>
        <end position="329"/>
    </location>
</feature>
<reference evidence="9 12" key="2">
    <citation type="journal article" date="2020" name="Int. J. Med. Microbiol.">
        <title>Discovery of Paenibacillus larvae ERIC V: Phenotypic and genomic comparison to genotypes ERIC I-IV reveal different inventories of virulence factors which correlate with epidemiological prevalences of American Foulbrood.</title>
        <authorList>
            <person name="Beims H."/>
            <person name="Bunk B."/>
            <person name="Erler S."/>
            <person name="Mohr K.I."/>
            <person name="Sproer C."/>
            <person name="Pradella S."/>
            <person name="Gunther G."/>
            <person name="Rohde M."/>
            <person name="von der Ohe W."/>
            <person name="Steinert M."/>
        </authorList>
    </citation>
    <scope>NUCLEOTIDE SEQUENCE</scope>
    <source>
        <strain evidence="9">Eric_III</strain>
        <strain evidence="10">Eric_V</strain>
    </source>
</reference>
<dbReference type="GO" id="GO:0005886">
    <property type="term" value="C:plasma membrane"/>
    <property type="evidence" value="ECO:0007669"/>
    <property type="project" value="UniProtKB-SubCell"/>
</dbReference>